<proteinExistence type="predicted"/>
<organism evidence="1 2">
    <name type="scientific">Taklimakanibacter albus</name>
    <dbReference type="NCBI Taxonomy" id="2800327"/>
    <lineage>
        <taxon>Bacteria</taxon>
        <taxon>Pseudomonadati</taxon>
        <taxon>Pseudomonadota</taxon>
        <taxon>Alphaproteobacteria</taxon>
        <taxon>Hyphomicrobiales</taxon>
        <taxon>Aestuariivirgaceae</taxon>
        <taxon>Taklimakanibacter</taxon>
    </lineage>
</organism>
<protein>
    <submittedName>
        <fullName evidence="1">M4 family metallopeptidase</fullName>
    </submittedName>
</protein>
<sequence>MKNTGLRGFAIDVSEKSGQKALARVEAAPGGARSVASTLGVDLKKLDPETAARTHLDQALASNELAAFSRPRTESADSEFKSLGTEAVPLTGTVMVKFCQRFHKIPVYGSLVTVELDKNNGLLGINSTMGSPSEVDHVAKISPAEALGVTAKAAGVKASSLEQTPRLYYYFDQNASKWRLAYIIENVAVKRPRASEAGHSDAALKDYVVDAQTGKLLAELPRIATMARKVDQARDSNDKVRQIVVDSSGGKRSMRDLDLNVTTYGFDFKDPSRQSALLPGALYTNPPNPWPSEAVDAHANGAEVARFLRDVVKRSNIDGRGGEMISTVNCWDRGDGVTPAREWKNAYWNGDQMVYGQIKFPNQTFYSVAAMLDVVGHEMFHGVTDYTSRLEYRTQPGALNESYSDIFGVIIANFAKPIGRWSWQIGVGFEGPGKALRDLADPTRHDQPKHMRDFRTATPPYTYERNDYGWVHDNSGIHNFAAYKIMTAKTGSRYVFGKNDIAGMFFLALTTQLSRTSDFSDSRRGVIQAARSLFRGQSAAVLARKIKAIEDGFTAAGIN</sequence>
<dbReference type="Proteomes" id="UP000616151">
    <property type="component" value="Unassembled WGS sequence"/>
</dbReference>
<name>A0ACC5QYX5_9HYPH</name>
<comment type="caution">
    <text evidence="1">The sequence shown here is derived from an EMBL/GenBank/DDBJ whole genome shotgun (WGS) entry which is preliminary data.</text>
</comment>
<gene>
    <name evidence="1" type="ORF">JHL16_04290</name>
</gene>
<evidence type="ECO:0000313" key="1">
    <source>
        <dbReference type="EMBL" id="MBK1865560.1"/>
    </source>
</evidence>
<keyword evidence="2" id="KW-1185">Reference proteome</keyword>
<reference evidence="1" key="1">
    <citation type="submission" date="2021-01" db="EMBL/GenBank/DDBJ databases">
        <authorList>
            <person name="Sun Q."/>
        </authorList>
    </citation>
    <scope>NUCLEOTIDE SEQUENCE</scope>
    <source>
        <strain evidence="1">YIM B02566</strain>
    </source>
</reference>
<evidence type="ECO:0000313" key="2">
    <source>
        <dbReference type="Proteomes" id="UP000616151"/>
    </source>
</evidence>
<accession>A0ACC5QYX5</accession>
<dbReference type="EMBL" id="JAENHL010000004">
    <property type="protein sequence ID" value="MBK1865560.1"/>
    <property type="molecule type" value="Genomic_DNA"/>
</dbReference>